<reference evidence="1 2" key="2">
    <citation type="journal article" date="2019" name="G3 (Bethesda)">
        <title>Hybrid Assembly of the Genome of the Entomopathogenic Nematode Steinernema carpocapsae Identifies the X-Chromosome.</title>
        <authorList>
            <person name="Serra L."/>
            <person name="Macchietto M."/>
            <person name="Macias-Munoz A."/>
            <person name="McGill C.J."/>
            <person name="Rodriguez I.M."/>
            <person name="Rodriguez B."/>
            <person name="Murad R."/>
            <person name="Mortazavi A."/>
        </authorList>
    </citation>
    <scope>NUCLEOTIDE SEQUENCE [LARGE SCALE GENOMIC DNA]</scope>
    <source>
        <strain evidence="1 2">ALL</strain>
    </source>
</reference>
<evidence type="ECO:0000313" key="2">
    <source>
        <dbReference type="Proteomes" id="UP000298663"/>
    </source>
</evidence>
<proteinExistence type="predicted"/>
<dbReference type="EMBL" id="AZBU02000004">
    <property type="protein sequence ID" value="TKR81662.1"/>
    <property type="molecule type" value="Genomic_DNA"/>
</dbReference>
<evidence type="ECO:0000313" key="1">
    <source>
        <dbReference type="EMBL" id="TKR81662.1"/>
    </source>
</evidence>
<reference evidence="1 2" key="1">
    <citation type="journal article" date="2015" name="Genome Biol.">
        <title>Comparative genomics of Steinernema reveals deeply conserved gene regulatory networks.</title>
        <authorList>
            <person name="Dillman A.R."/>
            <person name="Macchietto M."/>
            <person name="Porter C.F."/>
            <person name="Rogers A."/>
            <person name="Williams B."/>
            <person name="Antoshechkin I."/>
            <person name="Lee M.M."/>
            <person name="Goodwin Z."/>
            <person name="Lu X."/>
            <person name="Lewis E.E."/>
            <person name="Goodrich-Blair H."/>
            <person name="Stock S.P."/>
            <person name="Adams B.J."/>
            <person name="Sternberg P.W."/>
            <person name="Mortazavi A."/>
        </authorList>
    </citation>
    <scope>NUCLEOTIDE SEQUENCE [LARGE SCALE GENOMIC DNA]</scope>
    <source>
        <strain evidence="1 2">ALL</strain>
    </source>
</reference>
<dbReference type="Proteomes" id="UP000298663">
    <property type="component" value="Unassembled WGS sequence"/>
</dbReference>
<dbReference type="AlphaFoldDB" id="A0A4U5NG20"/>
<keyword evidence="2" id="KW-1185">Reference proteome</keyword>
<comment type="caution">
    <text evidence="1">The sequence shown here is derived from an EMBL/GenBank/DDBJ whole genome shotgun (WGS) entry which is preliminary data.</text>
</comment>
<name>A0A4U5NG20_STECR</name>
<protein>
    <submittedName>
        <fullName evidence="1">Uncharacterized protein</fullName>
    </submittedName>
</protein>
<gene>
    <name evidence="1" type="ORF">L596_015497</name>
</gene>
<sequence length="232" mass="25680">MCVHVTNPHESSAFRWFKVPHGRFSQNSDRIAVSWLFAIRITGDHVNDTHYHVVITLYQVRIKELAEEPLAIGTPTMASHIATILFGLLIAVSTPTSAFILQEFCDCKSTVDVLEVSCSNLNALMGSVTRKVEDIESCGKDDATEFYKASIFVLERDLAALRKQPLPHPVAFYPSCLFTDYLFGSIEGIAKTIYNFAKIAFSCDCCIPVAAEQSLISAIATMKALLKKHSKS</sequence>
<accession>A0A4U5NG20</accession>
<organism evidence="1 2">
    <name type="scientific">Steinernema carpocapsae</name>
    <name type="common">Entomopathogenic nematode</name>
    <dbReference type="NCBI Taxonomy" id="34508"/>
    <lineage>
        <taxon>Eukaryota</taxon>
        <taxon>Metazoa</taxon>
        <taxon>Ecdysozoa</taxon>
        <taxon>Nematoda</taxon>
        <taxon>Chromadorea</taxon>
        <taxon>Rhabditida</taxon>
        <taxon>Tylenchina</taxon>
        <taxon>Panagrolaimomorpha</taxon>
        <taxon>Strongyloidoidea</taxon>
        <taxon>Steinernematidae</taxon>
        <taxon>Steinernema</taxon>
    </lineage>
</organism>